<protein>
    <submittedName>
        <fullName evidence="5">Uncharacterized protein</fullName>
    </submittedName>
</protein>
<evidence type="ECO:0000313" key="5">
    <source>
        <dbReference type="EMBL" id="KAH9591754.1"/>
    </source>
</evidence>
<dbReference type="InterPro" id="IPR035441">
    <property type="entry name" value="TFIIS/LEDGF_dom_sf"/>
</dbReference>
<evidence type="ECO:0000256" key="2">
    <source>
        <dbReference type="ARBA" id="ARBA00023242"/>
    </source>
</evidence>
<evidence type="ECO:0000256" key="3">
    <source>
        <dbReference type="PROSITE-ProRule" id="PRU00649"/>
    </source>
</evidence>
<dbReference type="RefSeq" id="XP_012795304.2">
    <property type="nucleotide sequence ID" value="XM_012939850.3"/>
</dbReference>
<organism evidence="5 6">
    <name type="scientific">Schistosoma haematobium</name>
    <name type="common">Blood fluke</name>
    <dbReference type="NCBI Taxonomy" id="6185"/>
    <lineage>
        <taxon>Eukaryota</taxon>
        <taxon>Metazoa</taxon>
        <taxon>Spiralia</taxon>
        <taxon>Lophotrochozoa</taxon>
        <taxon>Platyhelminthes</taxon>
        <taxon>Trematoda</taxon>
        <taxon>Digenea</taxon>
        <taxon>Strigeidida</taxon>
        <taxon>Schistosomatoidea</taxon>
        <taxon>Schistosomatidae</taxon>
        <taxon>Schistosoma</taxon>
    </lineage>
</organism>
<dbReference type="GO" id="GO:0005634">
    <property type="term" value="C:nucleus"/>
    <property type="evidence" value="ECO:0007669"/>
    <property type="project" value="UniProtKB-SubCell"/>
</dbReference>
<keyword evidence="6" id="KW-1185">Reference proteome</keyword>
<reference evidence="5" key="4">
    <citation type="journal article" date="2022" name="PLoS Pathog.">
        <title>Chromosome-level genome of Schistosoma haematobium underpins genome-wide explorations of molecular variation.</title>
        <authorList>
            <person name="Stroehlein A.J."/>
            <person name="Korhonen P.K."/>
            <person name="Lee V.V."/>
            <person name="Ralph S.A."/>
            <person name="Mentink-Kane M."/>
            <person name="You H."/>
            <person name="McManus D.P."/>
            <person name="Tchuente L.T."/>
            <person name="Stothard J.R."/>
            <person name="Kaur P."/>
            <person name="Dudchenko O."/>
            <person name="Aiden E.L."/>
            <person name="Yang B."/>
            <person name="Yang H."/>
            <person name="Emery A.M."/>
            <person name="Webster B.L."/>
            <person name="Brindley P.J."/>
            <person name="Rollinson D."/>
            <person name="Chang B.C.H."/>
            <person name="Gasser R.B."/>
            <person name="Young N.D."/>
        </authorList>
    </citation>
    <scope>NUCLEOTIDE SEQUENCE</scope>
</reference>
<feature type="compositionally biased region" description="Polar residues" evidence="4">
    <location>
        <begin position="304"/>
        <end position="321"/>
    </location>
</feature>
<evidence type="ECO:0000313" key="6">
    <source>
        <dbReference type="Proteomes" id="UP000471633"/>
    </source>
</evidence>
<dbReference type="SUPFAM" id="SSF47676">
    <property type="entry name" value="Conserved domain common to transcription factors TFIIS, elongin A, CRSP70"/>
    <property type="match status" value="1"/>
</dbReference>
<proteinExistence type="predicted"/>
<dbReference type="Proteomes" id="UP000471633">
    <property type="component" value="Unassembled WGS sequence"/>
</dbReference>
<evidence type="ECO:0000256" key="1">
    <source>
        <dbReference type="ARBA" id="ARBA00004123"/>
    </source>
</evidence>
<evidence type="ECO:0000256" key="4">
    <source>
        <dbReference type="SAM" id="MobiDB-lite"/>
    </source>
</evidence>
<dbReference type="KEGG" id="shx:MS3_00003918"/>
<dbReference type="OrthoDB" id="550309at2759"/>
<dbReference type="Pfam" id="PF08711">
    <property type="entry name" value="Med26"/>
    <property type="match status" value="1"/>
</dbReference>
<sequence length="549" mass="61760">MFYAVMSNSLNSIMLKLRNSMDSTQNVTDLNAVCDVIGHLENFPMTMIQLQDTRIGQLLQTIRHKVDPPLQKRIRLIIKAWQKLLSSEYSHQFVIPLKTSDKNIPTSPRSNGTPIKISARERSRQPADAVNAIYSPQMKSSVHLTKRNFPDSPSEKLNKDDSQKSAVHLTHQNDNYVSNISKRLKCVDTTSTVFQVKSPSNLVNGSKCMESQPQNTGFREKLDTSVPQTIISTASRSPSSKLRIANSMRLTKVKSTAELVQAAGDCIDSVTADRILTNRISKEVDPPRVCSIMQPTKTRLARANSGSQSSSRCVSANNNETSHSPKCNTILDLKSEIPLECRESPAVYEKDHNLTSDSVKSVIPFVNVSSINNQSPISYNSENISNRLLFKDVENNTASIAQKVKKKKKHKHHKDEAEILGPSRLHSNQLKSHRKNKTVFPPVTNFMNDWPDLPCLPENIDWHSLDRSYVTVCDNSSIEISEYNSPQKCTVGAETEYACISPTNLHSIILDDQYLHILPWVDMIGYKRHFFPSCSDQELSELTTMPEPW</sequence>
<reference evidence="5" key="3">
    <citation type="submission" date="2021-06" db="EMBL/GenBank/DDBJ databases">
        <title>Chromosome-level genome assembly for S. haematobium.</title>
        <authorList>
            <person name="Stroehlein A.J."/>
        </authorList>
    </citation>
    <scope>NUCLEOTIDE SEQUENCE</scope>
</reference>
<dbReference type="Gene3D" id="1.20.930.10">
    <property type="entry name" value="Conserved domain common to transcription factors TFIIS, elongin A, CRSP70"/>
    <property type="match status" value="1"/>
</dbReference>
<gene>
    <name evidence="5" type="ORF">MS3_00003918</name>
</gene>
<dbReference type="SMART" id="SM00509">
    <property type="entry name" value="TFS2N"/>
    <property type="match status" value="1"/>
</dbReference>
<accession>A0A6A5E448</accession>
<comment type="caution">
    <text evidence="5">The sequence shown here is derived from an EMBL/GenBank/DDBJ whole genome shotgun (WGS) entry which is preliminary data.</text>
</comment>
<feature type="region of interest" description="Disordered" evidence="4">
    <location>
        <begin position="406"/>
        <end position="432"/>
    </location>
</feature>
<dbReference type="InterPro" id="IPR003617">
    <property type="entry name" value="TFIIS/CRSP70_N_sub"/>
</dbReference>
<feature type="region of interest" description="Disordered" evidence="4">
    <location>
        <begin position="141"/>
        <end position="165"/>
    </location>
</feature>
<name>A0A6A5E448_SCHHA</name>
<feature type="region of interest" description="Disordered" evidence="4">
    <location>
        <begin position="300"/>
        <end position="321"/>
    </location>
</feature>
<dbReference type="AlphaFoldDB" id="A0A6A5E448"/>
<dbReference type="InterPro" id="IPR017923">
    <property type="entry name" value="TFIIS_N"/>
</dbReference>
<comment type="subcellular location">
    <subcellularLocation>
        <location evidence="1 3">Nucleus</location>
    </subcellularLocation>
</comment>
<feature type="compositionally biased region" description="Basic and acidic residues" evidence="4">
    <location>
        <begin position="153"/>
        <end position="163"/>
    </location>
</feature>
<dbReference type="PROSITE" id="PS51319">
    <property type="entry name" value="TFIIS_N"/>
    <property type="match status" value="1"/>
</dbReference>
<dbReference type="GeneID" id="24591390"/>
<reference evidence="5" key="1">
    <citation type="journal article" date="2012" name="Nat. Genet.">
        <title>Whole-genome sequence of Schistosoma haematobium.</title>
        <authorList>
            <person name="Young N.D."/>
            <person name="Jex A.R."/>
            <person name="Li B."/>
            <person name="Liu S."/>
            <person name="Yang L."/>
            <person name="Xiong Z."/>
            <person name="Li Y."/>
            <person name="Cantacessi C."/>
            <person name="Hall R.S."/>
            <person name="Xu X."/>
            <person name="Chen F."/>
            <person name="Wu X."/>
            <person name="Zerlotini A."/>
            <person name="Oliveira G."/>
            <person name="Hofmann A."/>
            <person name="Zhang G."/>
            <person name="Fang X."/>
            <person name="Kang Y."/>
            <person name="Campbell B.E."/>
            <person name="Loukas A."/>
            <person name="Ranganathan S."/>
            <person name="Rollinson D."/>
            <person name="Rinaldi G."/>
            <person name="Brindley P.J."/>
            <person name="Yang H."/>
            <person name="Wang J."/>
            <person name="Wang J."/>
            <person name="Gasser R.B."/>
        </authorList>
    </citation>
    <scope>NUCLEOTIDE SEQUENCE</scope>
</reference>
<keyword evidence="2 3" id="KW-0539">Nucleus</keyword>
<reference evidence="5" key="2">
    <citation type="journal article" date="2019" name="Gigascience">
        <title>High-quality Schistosoma haematobium genome achieved by single-molecule and long-range sequencing.</title>
        <authorList>
            <person name="Stroehlein A.J."/>
            <person name="Korhonen P.K."/>
            <person name="Chong T.M."/>
            <person name="Lim Y.L."/>
            <person name="Chan K.G."/>
            <person name="Webster B."/>
            <person name="Rollinson D."/>
            <person name="Brindley P.J."/>
            <person name="Gasser R.B."/>
            <person name="Young N.D."/>
        </authorList>
    </citation>
    <scope>NUCLEOTIDE SEQUENCE</scope>
</reference>
<dbReference type="EMBL" id="AMPZ03000002">
    <property type="protein sequence ID" value="KAH9591754.1"/>
    <property type="molecule type" value="Genomic_DNA"/>
</dbReference>
<dbReference type="CTD" id="24591390"/>